<gene>
    <name evidence="1" type="ORF">E1A91_D04G197200v1</name>
</gene>
<evidence type="ECO:0000313" key="1">
    <source>
        <dbReference type="EMBL" id="TYI88276.1"/>
    </source>
</evidence>
<dbReference type="EMBL" id="CM017652">
    <property type="protein sequence ID" value="TYI88276.1"/>
    <property type="molecule type" value="Genomic_DNA"/>
</dbReference>
<feature type="non-terminal residue" evidence="1">
    <location>
        <position position="1"/>
    </location>
</feature>
<keyword evidence="2" id="KW-1185">Reference proteome</keyword>
<reference evidence="1 2" key="1">
    <citation type="submission" date="2019-07" db="EMBL/GenBank/DDBJ databases">
        <title>WGS assembly of Gossypium mustelinum.</title>
        <authorList>
            <person name="Chen Z.J."/>
            <person name="Sreedasyam A."/>
            <person name="Ando A."/>
            <person name="Song Q."/>
            <person name="De L."/>
            <person name="Hulse-Kemp A."/>
            <person name="Ding M."/>
            <person name="Ye W."/>
            <person name="Kirkbride R."/>
            <person name="Jenkins J."/>
            <person name="Plott C."/>
            <person name="Lovell J."/>
            <person name="Lin Y.-M."/>
            <person name="Vaughn R."/>
            <person name="Liu B."/>
            <person name="Li W."/>
            <person name="Simpson S."/>
            <person name="Scheffler B."/>
            <person name="Saski C."/>
            <person name="Grover C."/>
            <person name="Hu G."/>
            <person name="Conover J."/>
            <person name="Carlson J."/>
            <person name="Shu S."/>
            <person name="Boston L."/>
            <person name="Williams M."/>
            <person name="Peterson D."/>
            <person name="Mcgee K."/>
            <person name="Jones D."/>
            <person name="Wendel J."/>
            <person name="Stelly D."/>
            <person name="Grimwood J."/>
            <person name="Schmutz J."/>
        </authorList>
    </citation>
    <scope>NUCLEOTIDE SEQUENCE [LARGE SCALE GENOMIC DNA]</scope>
    <source>
        <strain evidence="1">1408120.09</strain>
    </source>
</reference>
<dbReference type="AlphaFoldDB" id="A0A5D2VG43"/>
<name>A0A5D2VG43_GOSMU</name>
<evidence type="ECO:0000313" key="2">
    <source>
        <dbReference type="Proteomes" id="UP000323597"/>
    </source>
</evidence>
<protein>
    <submittedName>
        <fullName evidence="1">Uncharacterized protein</fullName>
    </submittedName>
</protein>
<accession>A0A5D2VG43</accession>
<proteinExistence type="predicted"/>
<dbReference type="Proteomes" id="UP000323597">
    <property type="component" value="Chromosome D04"/>
</dbReference>
<sequence length="88" mass="10531">EAICFYSTQYSGWQISRNYVVNRFLSFYEITQILLWNLDKFHKKTHIKLVLKSSNNNLLRVNSFGRSFLSVIHRAIDRTLNNERYGSR</sequence>
<organism evidence="1 2">
    <name type="scientific">Gossypium mustelinum</name>
    <name type="common">Cotton</name>
    <name type="synonym">Gossypium caicoense</name>
    <dbReference type="NCBI Taxonomy" id="34275"/>
    <lineage>
        <taxon>Eukaryota</taxon>
        <taxon>Viridiplantae</taxon>
        <taxon>Streptophyta</taxon>
        <taxon>Embryophyta</taxon>
        <taxon>Tracheophyta</taxon>
        <taxon>Spermatophyta</taxon>
        <taxon>Magnoliopsida</taxon>
        <taxon>eudicotyledons</taxon>
        <taxon>Gunneridae</taxon>
        <taxon>Pentapetalae</taxon>
        <taxon>rosids</taxon>
        <taxon>malvids</taxon>
        <taxon>Malvales</taxon>
        <taxon>Malvaceae</taxon>
        <taxon>Malvoideae</taxon>
        <taxon>Gossypium</taxon>
    </lineage>
</organism>